<keyword evidence="2" id="KW-1185">Reference proteome</keyword>
<dbReference type="RefSeq" id="XP_073560283.1">
    <property type="nucleotide sequence ID" value="XM_073700906.1"/>
</dbReference>
<dbReference type="EMBL" id="PPTA01000004">
    <property type="protein sequence ID" value="TFB04082.1"/>
    <property type="molecule type" value="Genomic_DNA"/>
</dbReference>
<comment type="caution">
    <text evidence="1">The sequence shown here is derived from an EMBL/GenBank/DDBJ whole genome shotgun (WGS) entry which is preliminary data.</text>
</comment>
<reference evidence="1 2" key="1">
    <citation type="submission" date="2018-01" db="EMBL/GenBank/DDBJ databases">
        <title>Genome characterization of the sugarcane-associated fungus Trichoderma ghanense CCMA-1212 and their application in lignocelulose bioconversion.</title>
        <authorList>
            <person name="Steindorff A.S."/>
            <person name="Mendes T.D."/>
            <person name="Vilela E.S.D."/>
            <person name="Rodrigues D.S."/>
            <person name="Formighieri E.F."/>
            <person name="Melo I.S."/>
            <person name="Favaro L.C.L."/>
        </authorList>
    </citation>
    <scope>NUCLEOTIDE SEQUENCE [LARGE SCALE GENOMIC DNA]</scope>
    <source>
        <strain evidence="1 2">CCMA-1212</strain>
    </source>
</reference>
<protein>
    <submittedName>
        <fullName evidence="1">Uncharacterized protein</fullName>
    </submittedName>
</protein>
<name>A0ABY2H9A3_9HYPO</name>
<accession>A0ABY2H9A3</accession>
<proteinExistence type="predicted"/>
<sequence>MPPNSARGRKHVLKVRKRPQTHVEIRLPTRVILIQSGACQTRPISKAESPLPITAYHDLLVLSMALRRHCRYHCGTMPASYSFGVYATLRHNANAKRRASLAPGVLKVITNMGTRPGLWLQGWRLLRGYVCSECVVRERCDRADPRQAKEALGGPSHSATNGIGNAHPPQPQHPLMAGIPWRLPGPLSIYCTSALTTLPTTHEARKYPQPGIRHAIPYLPTVVALLPCSTTSLAKISLDSFPLHSSVGATMCGQGNTQDSQLLLRSSQTLSATC</sequence>
<evidence type="ECO:0000313" key="2">
    <source>
        <dbReference type="Proteomes" id="UP001642720"/>
    </source>
</evidence>
<gene>
    <name evidence="1" type="ORF">CCMA1212_003565</name>
</gene>
<evidence type="ECO:0000313" key="1">
    <source>
        <dbReference type="EMBL" id="TFB04082.1"/>
    </source>
</evidence>
<dbReference type="GeneID" id="300575356"/>
<organism evidence="1 2">
    <name type="scientific">Trichoderma ghanense</name>
    <dbReference type="NCBI Taxonomy" id="65468"/>
    <lineage>
        <taxon>Eukaryota</taxon>
        <taxon>Fungi</taxon>
        <taxon>Dikarya</taxon>
        <taxon>Ascomycota</taxon>
        <taxon>Pezizomycotina</taxon>
        <taxon>Sordariomycetes</taxon>
        <taxon>Hypocreomycetidae</taxon>
        <taxon>Hypocreales</taxon>
        <taxon>Hypocreaceae</taxon>
        <taxon>Trichoderma</taxon>
    </lineage>
</organism>
<dbReference type="Proteomes" id="UP001642720">
    <property type="component" value="Unassembled WGS sequence"/>
</dbReference>